<dbReference type="PROSITE" id="PS00678">
    <property type="entry name" value="WD_REPEATS_1"/>
    <property type="match status" value="1"/>
</dbReference>
<evidence type="ECO:0000313" key="5">
    <source>
        <dbReference type="EMBL" id="KLO19716.1"/>
    </source>
</evidence>
<accession>A0A0H2SRK6</accession>
<dbReference type="PRINTS" id="PR00320">
    <property type="entry name" value="GPROTEINBRPT"/>
</dbReference>
<dbReference type="PROSITE" id="PS50082">
    <property type="entry name" value="WD_REPEATS_2"/>
    <property type="match status" value="4"/>
</dbReference>
<dbReference type="InParanoid" id="A0A0H2SRK6"/>
<dbReference type="Proteomes" id="UP000053477">
    <property type="component" value="Unassembled WGS sequence"/>
</dbReference>
<keyword evidence="6" id="KW-1185">Reference proteome</keyword>
<keyword evidence="1 3" id="KW-0853">WD repeat</keyword>
<dbReference type="InterPro" id="IPR019775">
    <property type="entry name" value="WD40_repeat_CS"/>
</dbReference>
<dbReference type="PROSITE" id="PS50837">
    <property type="entry name" value="NACHT"/>
    <property type="match status" value="1"/>
</dbReference>
<dbReference type="CDD" id="cd00200">
    <property type="entry name" value="WD40"/>
    <property type="match status" value="1"/>
</dbReference>
<dbReference type="SMART" id="SM00320">
    <property type="entry name" value="WD40"/>
    <property type="match status" value="5"/>
</dbReference>
<feature type="repeat" description="WD" evidence="3">
    <location>
        <begin position="943"/>
        <end position="974"/>
    </location>
</feature>
<evidence type="ECO:0000259" key="4">
    <source>
        <dbReference type="PROSITE" id="PS50837"/>
    </source>
</evidence>
<dbReference type="InterPro" id="IPR007111">
    <property type="entry name" value="NACHT_NTPase"/>
</dbReference>
<feature type="repeat" description="WD" evidence="3">
    <location>
        <begin position="991"/>
        <end position="1019"/>
    </location>
</feature>
<name>A0A0H2SRK6_9AGAM</name>
<gene>
    <name evidence="5" type="ORF">SCHPADRAFT_56225</name>
</gene>
<dbReference type="SUPFAM" id="SSF50978">
    <property type="entry name" value="WD40 repeat-like"/>
    <property type="match status" value="1"/>
</dbReference>
<evidence type="ECO:0000256" key="2">
    <source>
        <dbReference type="ARBA" id="ARBA00022737"/>
    </source>
</evidence>
<evidence type="ECO:0000313" key="6">
    <source>
        <dbReference type="Proteomes" id="UP000053477"/>
    </source>
</evidence>
<organism evidence="5 6">
    <name type="scientific">Schizopora paradoxa</name>
    <dbReference type="NCBI Taxonomy" id="27342"/>
    <lineage>
        <taxon>Eukaryota</taxon>
        <taxon>Fungi</taxon>
        <taxon>Dikarya</taxon>
        <taxon>Basidiomycota</taxon>
        <taxon>Agaricomycotina</taxon>
        <taxon>Agaricomycetes</taxon>
        <taxon>Hymenochaetales</taxon>
        <taxon>Schizoporaceae</taxon>
        <taxon>Schizopora</taxon>
    </lineage>
</organism>
<dbReference type="EMBL" id="KQ085885">
    <property type="protein sequence ID" value="KLO19716.1"/>
    <property type="molecule type" value="Genomic_DNA"/>
</dbReference>
<dbReference type="PANTHER" id="PTHR10039:SF14">
    <property type="entry name" value="NACHT DOMAIN-CONTAINING PROTEIN"/>
    <property type="match status" value="1"/>
</dbReference>
<reference evidence="5 6" key="1">
    <citation type="submission" date="2015-04" db="EMBL/GenBank/DDBJ databases">
        <title>Complete genome sequence of Schizopora paradoxa KUC8140, a cosmopolitan wood degrader in East Asia.</title>
        <authorList>
            <consortium name="DOE Joint Genome Institute"/>
            <person name="Min B."/>
            <person name="Park H."/>
            <person name="Jang Y."/>
            <person name="Kim J.-J."/>
            <person name="Kim K.H."/>
            <person name="Pangilinan J."/>
            <person name="Lipzen A."/>
            <person name="Riley R."/>
            <person name="Grigoriev I.V."/>
            <person name="Spatafora J.W."/>
            <person name="Choi I.-G."/>
        </authorList>
    </citation>
    <scope>NUCLEOTIDE SEQUENCE [LARGE SCALE GENOMIC DNA]</scope>
    <source>
        <strain evidence="5 6">KUC8140</strain>
    </source>
</reference>
<keyword evidence="2" id="KW-0677">Repeat</keyword>
<dbReference type="InterPro" id="IPR056884">
    <property type="entry name" value="NPHP3-like_N"/>
</dbReference>
<proteinExistence type="predicted"/>
<dbReference type="InterPro" id="IPR036322">
    <property type="entry name" value="WD40_repeat_dom_sf"/>
</dbReference>
<protein>
    <submittedName>
        <fullName evidence="5">WD40 repeat-like protein</fullName>
    </submittedName>
</protein>
<feature type="domain" description="NACHT" evidence="4">
    <location>
        <begin position="135"/>
        <end position="292"/>
    </location>
</feature>
<dbReference type="Gene3D" id="3.40.50.300">
    <property type="entry name" value="P-loop containing nucleotide triphosphate hydrolases"/>
    <property type="match status" value="1"/>
</dbReference>
<feature type="repeat" description="WD" evidence="3">
    <location>
        <begin position="902"/>
        <end position="934"/>
    </location>
</feature>
<dbReference type="InterPro" id="IPR020472">
    <property type="entry name" value="WD40_PAC1"/>
</dbReference>
<dbReference type="InterPro" id="IPR001680">
    <property type="entry name" value="WD40_rpt"/>
</dbReference>
<dbReference type="PANTHER" id="PTHR10039">
    <property type="entry name" value="AMELOGENIN"/>
    <property type="match status" value="1"/>
</dbReference>
<evidence type="ECO:0000256" key="1">
    <source>
        <dbReference type="ARBA" id="ARBA00022574"/>
    </source>
</evidence>
<dbReference type="Pfam" id="PF24883">
    <property type="entry name" value="NPHP3_N"/>
    <property type="match status" value="1"/>
</dbReference>
<dbReference type="OrthoDB" id="3018344at2759"/>
<dbReference type="AlphaFoldDB" id="A0A0H2SRK6"/>
<dbReference type="SUPFAM" id="SSF52540">
    <property type="entry name" value="P-loop containing nucleoside triphosphate hydrolases"/>
    <property type="match status" value="1"/>
</dbReference>
<dbReference type="STRING" id="27342.A0A0H2SRK6"/>
<dbReference type="Gene3D" id="2.130.10.10">
    <property type="entry name" value="YVTN repeat-like/Quinoprotein amine dehydrogenase"/>
    <property type="match status" value="2"/>
</dbReference>
<dbReference type="PROSITE" id="PS50294">
    <property type="entry name" value="WD_REPEATS_REGION"/>
    <property type="match status" value="3"/>
</dbReference>
<sequence length="1036" mass="115248">MESAFADLEWESKRVNESGEKLVAAIGESARSIMGCSSSPGGLQAAQISLESSYHRRELGYCSLAFREAVVIEKLIDRGAIEDKSDAVDAVVKSFLRDKLDPPEQPPVDGGCLDGTRKTILRNVDKWLESDDAPNVFWISGAPGAGKTALASTIVQTISRTNPDNCETYHHVSFFIKRRDANLRDPRSIWRSIAFELTEIYRGVKVDILEVLSETNNCADPKMLSIEDQFRDLILKPLKSKFLQDPHKLVVVIDALDECVMEDQDHQCAFLDTIEEWCIVLPPECKLVVSSRNETKIVAKLKNISLRLPIDTGDIVSRESNDDIRHFLKTKFQEMDVDAVNWPEPDSVAKLTDYATGIFVWAATVIEVIREDPIARLKEVLDNIAAVSISVTDKDKVGKLYGQVLLKAVSRLRHPQEFDSLSLVLASVTSLRKNLPLEALEELLNFERSSELLDLPPIISQLKPVVVIEGDKNIIRVRHRSFSDFLLDETRLQDSISNILMTYTLDRKPNTAAFSLARRSALFAERCLRSMNCGLKSYQTVVSEPLEYACHHWADHLTDMVQCDPKSVSFSTGDIHLASLVKTFLKEHTLHWMEVLSRMVTQKPSAKSVEKSSLMFVADYMENFDANISGQLRSASTFMGILKEATSISRPLLYVQMSKQSFESNDNPSSMIFGSESKCALTVVPLNAFGRQIHRNPLVYAERIHTSKITIIYPAHPLEASQHWQSMEDIPFFILCGRFGVVSPLLHVGGKEGVLPVSNRRKYTAHQDDPVVQLLANINDGPGGSKLACRFESGKLGIWDIGGGSGGRLYEPIFPQEISAATFTASQTLIIGSFDGSITVFDLATQDDDETFRFIPRAPLQEHFGAIQTLASSPNGARFVSGSSDRSLIIWDTNEGKALHWLYGHYGSVCSVAWSIDERFIVSGSDDSTVRVWSSKGESLGVIDAHSDVVSSVLFYGDSDIVSSSCDGSIQFWDRVSGYPIGEKIIRNAAVYSIAFSADNNTLAAVYDDSCICLWDVRTWLGKRKRDIPASDDHSY</sequence>
<evidence type="ECO:0000256" key="3">
    <source>
        <dbReference type="PROSITE-ProRule" id="PRU00221"/>
    </source>
</evidence>
<dbReference type="InterPro" id="IPR015943">
    <property type="entry name" value="WD40/YVTN_repeat-like_dom_sf"/>
</dbReference>
<dbReference type="InterPro" id="IPR027417">
    <property type="entry name" value="P-loop_NTPase"/>
</dbReference>
<dbReference type="Pfam" id="PF00400">
    <property type="entry name" value="WD40"/>
    <property type="match status" value="4"/>
</dbReference>
<feature type="repeat" description="WD" evidence="3">
    <location>
        <begin position="860"/>
        <end position="901"/>
    </location>
</feature>